<dbReference type="EMBL" id="FUHW01000026">
    <property type="protein sequence ID" value="SJM62377.1"/>
    <property type="molecule type" value="Genomic_DNA"/>
</dbReference>
<keyword evidence="4 6" id="KW-1133">Transmembrane helix</keyword>
<feature type="transmembrane region" description="Helical" evidence="6">
    <location>
        <begin position="40"/>
        <end position="65"/>
    </location>
</feature>
<dbReference type="GO" id="GO:0005315">
    <property type="term" value="F:phosphate transmembrane transporter activity"/>
    <property type="evidence" value="ECO:0007669"/>
    <property type="project" value="InterPro"/>
</dbReference>
<keyword evidence="5 6" id="KW-0472">Membrane</keyword>
<evidence type="ECO:0000313" key="8">
    <source>
        <dbReference type="Proteomes" id="UP000195913"/>
    </source>
</evidence>
<dbReference type="GO" id="GO:0016020">
    <property type="term" value="C:membrane"/>
    <property type="evidence" value="ECO:0007669"/>
    <property type="project" value="UniProtKB-SubCell"/>
</dbReference>
<proteinExistence type="predicted"/>
<sequence>MTVLLWCVFAAICAFAFLNGFRDASNSVAAAVRTRALTPSIAVVLAAFFTVVGTLLSTTFGSSLVSAADLNVPDGAAGLAILLTAVLAAGGWGLFCWYRAMPMSSTQAVISGFAGASGASALLGGDGAQGITRMLVGGVLIPLLLTPVIAFGLSFLVVIPLTWLLRNSSSSDVNTIGRLGQSVTTGAVALGHGLQDGQRTAAMLTLALVAGQTATPTGIPFWAQALAAGCLGVGVLCGGWRITHTIAYRLVAIDPLRGMGAQAVSASMLFIGAIALNMPLSTTQAVTSSIVGSGANQRYESVAWRRVVSVVLYWLATPVTCIAAAGVLFLAINPLLGWAG</sequence>
<dbReference type="PANTHER" id="PTHR11101:SF80">
    <property type="entry name" value="PHOSPHATE TRANSPORTER"/>
    <property type="match status" value="1"/>
</dbReference>
<dbReference type="PANTHER" id="PTHR11101">
    <property type="entry name" value="PHOSPHATE TRANSPORTER"/>
    <property type="match status" value="1"/>
</dbReference>
<feature type="transmembrane region" description="Helical" evidence="6">
    <location>
        <begin position="106"/>
        <end position="123"/>
    </location>
</feature>
<dbReference type="Pfam" id="PF01384">
    <property type="entry name" value="PHO4"/>
    <property type="match status" value="1"/>
</dbReference>
<dbReference type="RefSeq" id="WP_086997598.1">
    <property type="nucleotide sequence ID" value="NZ_FUHW01000026.1"/>
</dbReference>
<accession>A0A1R4G2Q9</accession>
<protein>
    <submittedName>
        <fullName evidence="7">Probable low-affinity inorganic phosphate transporter</fullName>
    </submittedName>
</protein>
<comment type="subcellular location">
    <subcellularLocation>
        <location evidence="1">Membrane</location>
        <topology evidence="1">Multi-pass membrane protein</topology>
    </subcellularLocation>
</comment>
<feature type="transmembrane region" description="Helical" evidence="6">
    <location>
        <begin position="221"/>
        <end position="242"/>
    </location>
</feature>
<reference evidence="7 8" key="1">
    <citation type="submission" date="2017-02" db="EMBL/GenBank/DDBJ databases">
        <authorList>
            <person name="Peterson S.W."/>
        </authorList>
    </citation>
    <scope>NUCLEOTIDE SEQUENCE [LARGE SCALE GENOMIC DNA]</scope>
    <source>
        <strain evidence="7 8">B Ar 00.02</strain>
    </source>
</reference>
<evidence type="ECO:0000256" key="5">
    <source>
        <dbReference type="ARBA" id="ARBA00023136"/>
    </source>
</evidence>
<dbReference type="AlphaFoldDB" id="A0A1R4G2Q9"/>
<feature type="transmembrane region" description="Helical" evidence="6">
    <location>
        <begin position="135"/>
        <end position="163"/>
    </location>
</feature>
<evidence type="ECO:0000256" key="2">
    <source>
        <dbReference type="ARBA" id="ARBA00022448"/>
    </source>
</evidence>
<keyword evidence="2" id="KW-0813">Transport</keyword>
<keyword evidence="3 6" id="KW-0812">Transmembrane</keyword>
<evidence type="ECO:0000313" key="7">
    <source>
        <dbReference type="EMBL" id="SJM62377.1"/>
    </source>
</evidence>
<organism evidence="7 8">
    <name type="scientific">Arthrobacter rhombi</name>
    <dbReference type="NCBI Taxonomy" id="71253"/>
    <lineage>
        <taxon>Bacteria</taxon>
        <taxon>Bacillati</taxon>
        <taxon>Actinomycetota</taxon>
        <taxon>Actinomycetes</taxon>
        <taxon>Micrococcales</taxon>
        <taxon>Micrococcaceae</taxon>
        <taxon>Arthrobacter</taxon>
    </lineage>
</organism>
<feature type="transmembrane region" description="Helical" evidence="6">
    <location>
        <begin position="77"/>
        <end position="100"/>
    </location>
</feature>
<evidence type="ECO:0000256" key="1">
    <source>
        <dbReference type="ARBA" id="ARBA00004141"/>
    </source>
</evidence>
<feature type="transmembrane region" description="Helical" evidence="6">
    <location>
        <begin position="263"/>
        <end position="280"/>
    </location>
</feature>
<dbReference type="InterPro" id="IPR001204">
    <property type="entry name" value="Phos_transporter"/>
</dbReference>
<feature type="transmembrane region" description="Helical" evidence="6">
    <location>
        <begin position="311"/>
        <end position="336"/>
    </location>
</feature>
<evidence type="ECO:0000256" key="4">
    <source>
        <dbReference type="ARBA" id="ARBA00022989"/>
    </source>
</evidence>
<name>A0A1R4G2Q9_9MICC</name>
<evidence type="ECO:0000256" key="6">
    <source>
        <dbReference type="SAM" id="Phobius"/>
    </source>
</evidence>
<evidence type="ECO:0000256" key="3">
    <source>
        <dbReference type="ARBA" id="ARBA00022692"/>
    </source>
</evidence>
<dbReference type="Proteomes" id="UP000195913">
    <property type="component" value="Unassembled WGS sequence"/>
</dbReference>
<dbReference type="GO" id="GO:0035435">
    <property type="term" value="P:phosphate ion transmembrane transport"/>
    <property type="evidence" value="ECO:0007669"/>
    <property type="project" value="TreeGrafter"/>
</dbReference>
<gene>
    <name evidence="7" type="ORF">FM101_07300</name>
</gene>
<keyword evidence="8" id="KW-1185">Reference proteome</keyword>